<dbReference type="GO" id="GO:0008017">
    <property type="term" value="F:microtubule binding"/>
    <property type="evidence" value="ECO:0007669"/>
    <property type="project" value="InterPro"/>
</dbReference>
<evidence type="ECO:0000256" key="3">
    <source>
        <dbReference type="ARBA" id="ARBA00023212"/>
    </source>
</evidence>
<evidence type="ECO:0000256" key="2">
    <source>
        <dbReference type="ARBA" id="ARBA00022490"/>
    </source>
</evidence>
<dbReference type="InterPro" id="IPR001680">
    <property type="entry name" value="WD40_rpt"/>
</dbReference>
<comment type="subcellular location">
    <subcellularLocation>
        <location evidence="1">Cytoplasm</location>
        <location evidence="1">Cytoskeleton</location>
    </subcellularLocation>
</comment>
<evidence type="ECO:0000259" key="6">
    <source>
        <dbReference type="Pfam" id="PF13925"/>
    </source>
</evidence>
<keyword evidence="7" id="KW-1185">Reference proteome</keyword>
<dbReference type="Proteomes" id="UP000035642">
    <property type="component" value="Unassembled WGS sequence"/>
</dbReference>
<dbReference type="STRING" id="6313.A0A0K0CXY9"/>
<dbReference type="Gene3D" id="2.130.10.10">
    <property type="entry name" value="YVTN repeat-like/Quinoprotein amine dehydrogenase"/>
    <property type="match status" value="1"/>
</dbReference>
<dbReference type="AlphaFoldDB" id="A0A0K0CXY9"/>
<feature type="compositionally biased region" description="Polar residues" evidence="5">
    <location>
        <begin position="364"/>
        <end position="387"/>
    </location>
</feature>
<reference evidence="7" key="1">
    <citation type="submission" date="2012-09" db="EMBL/GenBank/DDBJ databases">
        <authorList>
            <person name="Martin A.A."/>
        </authorList>
    </citation>
    <scope>NUCLEOTIDE SEQUENCE</scope>
</reference>
<organism evidence="7 8">
    <name type="scientific">Angiostrongylus cantonensis</name>
    <name type="common">Rat lungworm</name>
    <dbReference type="NCBI Taxonomy" id="6313"/>
    <lineage>
        <taxon>Eukaryota</taxon>
        <taxon>Metazoa</taxon>
        <taxon>Ecdysozoa</taxon>
        <taxon>Nematoda</taxon>
        <taxon>Chromadorea</taxon>
        <taxon>Rhabditida</taxon>
        <taxon>Rhabditina</taxon>
        <taxon>Rhabditomorpha</taxon>
        <taxon>Strongyloidea</taxon>
        <taxon>Metastrongylidae</taxon>
        <taxon>Angiostrongylus</taxon>
    </lineage>
</organism>
<keyword evidence="4" id="KW-0175">Coiled coil</keyword>
<evidence type="ECO:0000256" key="4">
    <source>
        <dbReference type="SAM" id="Coils"/>
    </source>
</evidence>
<dbReference type="GO" id="GO:0007019">
    <property type="term" value="P:microtubule depolymerization"/>
    <property type="evidence" value="ECO:0007669"/>
    <property type="project" value="TreeGrafter"/>
</dbReference>
<name>A0A0K0CXY9_ANGCA</name>
<feature type="coiled-coil region" evidence="4">
    <location>
        <begin position="578"/>
        <end position="605"/>
    </location>
</feature>
<dbReference type="SMART" id="SM00320">
    <property type="entry name" value="WD40"/>
    <property type="match status" value="3"/>
</dbReference>
<dbReference type="Pfam" id="PF00400">
    <property type="entry name" value="WD40"/>
    <property type="match status" value="2"/>
</dbReference>
<proteinExistence type="predicted"/>
<sequence>LIPDNSILRLEIVASSGAFPPPTHAVLSKRLRCIFVANPLRVYSLNCIENEVPNITISGRVDCLRLNADERNIGVASNDVIKLVDLNRGREIRKLSAHSLTVQALTPRWSCVYSWVSGSLDSSWIVWDSRSHPANILHGRTTGPVRCVEMSPDDVILAVGTDSTLQLYDIRTRCILKQFPSSTYGATFHPAQRMVATYGAERVVRFWCLDELLSVAMSDVFHAKIQCAEFVTVTPHKDPVLVASTDHIMKTLTSEPCETLATNNIGDFSRVLGLNASADGVSVICTDSTSALSYSVFSLEEILHGSIKSAEFSDTDESISDEVTAEAVDGISTPEELPSSVNTFVPVPMHASSSDGRIDHSPNGLGNSNISVRSSSTEGTSFPQRFNAQKGKGERSRKSCSSRLICRSASPSNGAAVKDGSVTVLRSNKRIAYTEASGRPPREPISTPGLSVSDFVAKIEKEHHITVMQAERTALGVQQLTASFKHGGMSAMLKDGLFADELVVTAVLRILNEKKRWDINICNSYLPKLKEFLQDSTLPESCREVALSSLQCIATGLLDTLRNCSRAPLCNIGVDVAAEDRKQKAENCIKELRDLRDRREQFYRKLSQDEMYRLDAIIAFLKIL</sequence>
<keyword evidence="3" id="KW-0206">Cytoskeleton</keyword>
<keyword evidence="2" id="KW-0963">Cytoplasm</keyword>
<dbReference type="PANTHER" id="PTHR19845:SF0">
    <property type="entry name" value="KATANIN P80 WD40 REPEAT-CONTAINING SUBUNIT B1"/>
    <property type="match status" value="1"/>
</dbReference>
<dbReference type="WBParaSite" id="ACAC_0000247701-mRNA-1">
    <property type="protein sequence ID" value="ACAC_0000247701-mRNA-1"/>
    <property type="gene ID" value="ACAC_0000247701"/>
</dbReference>
<evidence type="ECO:0000313" key="8">
    <source>
        <dbReference type="WBParaSite" id="ACAC_0000247701-mRNA-1"/>
    </source>
</evidence>
<evidence type="ECO:0000313" key="7">
    <source>
        <dbReference type="Proteomes" id="UP000035642"/>
    </source>
</evidence>
<accession>A0A0K0CXY9</accession>
<dbReference type="SUPFAM" id="SSF50978">
    <property type="entry name" value="WD40 repeat-like"/>
    <property type="match status" value="1"/>
</dbReference>
<dbReference type="InterPro" id="IPR028021">
    <property type="entry name" value="Katanin_C-terminal"/>
</dbReference>
<dbReference type="InterPro" id="IPR036322">
    <property type="entry name" value="WD40_repeat_dom_sf"/>
</dbReference>
<dbReference type="GO" id="GO:0008352">
    <property type="term" value="C:katanin complex"/>
    <property type="evidence" value="ECO:0007669"/>
    <property type="project" value="TreeGrafter"/>
</dbReference>
<dbReference type="InterPro" id="IPR015943">
    <property type="entry name" value="WD40/YVTN_repeat-like_dom_sf"/>
</dbReference>
<protein>
    <submittedName>
        <fullName evidence="8">WD_REPEATS_REGION domain-containing protein</fullName>
    </submittedName>
</protein>
<feature type="domain" description="Katanin p80 subunit C-terminal" evidence="6">
    <location>
        <begin position="499"/>
        <end position="603"/>
    </location>
</feature>
<feature type="region of interest" description="Disordered" evidence="5">
    <location>
        <begin position="348"/>
        <end position="402"/>
    </location>
</feature>
<reference evidence="8" key="2">
    <citation type="submission" date="2016-04" db="UniProtKB">
        <authorList>
            <consortium name="WormBaseParasite"/>
        </authorList>
    </citation>
    <scope>IDENTIFICATION</scope>
</reference>
<evidence type="ECO:0000256" key="1">
    <source>
        <dbReference type="ARBA" id="ARBA00004245"/>
    </source>
</evidence>
<evidence type="ECO:0000256" key="5">
    <source>
        <dbReference type="SAM" id="MobiDB-lite"/>
    </source>
</evidence>
<dbReference type="Pfam" id="PF13925">
    <property type="entry name" value="Katanin_con80"/>
    <property type="match status" value="1"/>
</dbReference>
<dbReference type="PANTHER" id="PTHR19845">
    <property type="entry name" value="KATANIN P80 SUBUNIT"/>
    <property type="match status" value="1"/>
</dbReference>